<feature type="chain" id="PRO_5020400193" description="Secreted protein" evidence="1">
    <location>
        <begin position="23"/>
        <end position="84"/>
    </location>
</feature>
<keyword evidence="3" id="KW-1185">Reference proteome</keyword>
<dbReference type="Proteomes" id="UP000298663">
    <property type="component" value="Unassembled WGS sequence"/>
</dbReference>
<comment type="caution">
    <text evidence="2">The sequence shown here is derived from an EMBL/GenBank/DDBJ whole genome shotgun (WGS) entry which is preliminary data.</text>
</comment>
<evidence type="ECO:0000256" key="1">
    <source>
        <dbReference type="SAM" id="SignalP"/>
    </source>
</evidence>
<accession>A0A4V6A4R1</accession>
<evidence type="ECO:0000313" key="2">
    <source>
        <dbReference type="EMBL" id="TKR87955.1"/>
    </source>
</evidence>
<reference evidence="2 3" key="2">
    <citation type="journal article" date="2019" name="G3 (Bethesda)">
        <title>Hybrid Assembly of the Genome of the Entomopathogenic Nematode Steinernema carpocapsae Identifies the X-Chromosome.</title>
        <authorList>
            <person name="Serra L."/>
            <person name="Macchietto M."/>
            <person name="Macias-Munoz A."/>
            <person name="McGill C.J."/>
            <person name="Rodriguez I.M."/>
            <person name="Rodriguez B."/>
            <person name="Murad R."/>
            <person name="Mortazavi A."/>
        </authorList>
    </citation>
    <scope>NUCLEOTIDE SEQUENCE [LARGE SCALE GENOMIC DNA]</scope>
    <source>
        <strain evidence="2 3">ALL</strain>
    </source>
</reference>
<protein>
    <recommendedName>
        <fullName evidence="4">Secreted protein</fullName>
    </recommendedName>
</protein>
<evidence type="ECO:0000313" key="3">
    <source>
        <dbReference type="Proteomes" id="UP000298663"/>
    </source>
</evidence>
<dbReference type="AlphaFoldDB" id="A0A4V6A4R1"/>
<sequence length="84" mass="9809">MRWTLNAQAAFTVLALLNCVMRSDHCLRVDEDRFEFNEGSRESEKKNENWRLEASSGCGWVPHRRLQDAFEGLFWVSEVLSANF</sequence>
<proteinExistence type="predicted"/>
<reference evidence="2 3" key="1">
    <citation type="journal article" date="2015" name="Genome Biol.">
        <title>Comparative genomics of Steinernema reveals deeply conserved gene regulatory networks.</title>
        <authorList>
            <person name="Dillman A.R."/>
            <person name="Macchietto M."/>
            <person name="Porter C.F."/>
            <person name="Rogers A."/>
            <person name="Williams B."/>
            <person name="Antoshechkin I."/>
            <person name="Lee M.M."/>
            <person name="Goodwin Z."/>
            <person name="Lu X."/>
            <person name="Lewis E.E."/>
            <person name="Goodrich-Blair H."/>
            <person name="Stock S.P."/>
            <person name="Adams B.J."/>
            <person name="Sternberg P.W."/>
            <person name="Mortazavi A."/>
        </authorList>
    </citation>
    <scope>NUCLEOTIDE SEQUENCE [LARGE SCALE GENOMIC DNA]</scope>
    <source>
        <strain evidence="2 3">ALL</strain>
    </source>
</reference>
<gene>
    <name evidence="2" type="ORF">L596_012278</name>
</gene>
<organism evidence="2 3">
    <name type="scientific">Steinernema carpocapsae</name>
    <name type="common">Entomopathogenic nematode</name>
    <dbReference type="NCBI Taxonomy" id="34508"/>
    <lineage>
        <taxon>Eukaryota</taxon>
        <taxon>Metazoa</taxon>
        <taxon>Ecdysozoa</taxon>
        <taxon>Nematoda</taxon>
        <taxon>Chromadorea</taxon>
        <taxon>Rhabditida</taxon>
        <taxon>Tylenchina</taxon>
        <taxon>Panagrolaimomorpha</taxon>
        <taxon>Strongyloidoidea</taxon>
        <taxon>Steinernematidae</taxon>
        <taxon>Steinernema</taxon>
    </lineage>
</organism>
<name>A0A4V6A4R1_STECR</name>
<evidence type="ECO:0008006" key="4">
    <source>
        <dbReference type="Google" id="ProtNLM"/>
    </source>
</evidence>
<dbReference type="EMBL" id="AZBU02000003">
    <property type="protein sequence ID" value="TKR87955.1"/>
    <property type="molecule type" value="Genomic_DNA"/>
</dbReference>
<feature type="signal peptide" evidence="1">
    <location>
        <begin position="1"/>
        <end position="22"/>
    </location>
</feature>
<keyword evidence="1" id="KW-0732">Signal</keyword>